<dbReference type="EMBL" id="ASXJ01000215">
    <property type="protein sequence ID" value="ERM00936.1"/>
    <property type="molecule type" value="Genomic_DNA"/>
</dbReference>
<dbReference type="AlphaFoldDB" id="U4VDR8"/>
<proteinExistence type="predicted"/>
<feature type="transmembrane region" description="Helical" evidence="1">
    <location>
        <begin position="6"/>
        <end position="29"/>
    </location>
</feature>
<reference evidence="2 3" key="1">
    <citation type="journal article" date="2014" name="FEMS Microbiol. Lett.">
        <title>Genome sequencing analysis reveals virulence-related gene content of Ochrobactrum intermedium strain 229E, a urease-positive strain isolated from the human gastric niche.</title>
        <authorList>
            <person name="Kulkarni G.J."/>
            <person name="Shetty S."/>
            <person name="Dharne M.S."/>
            <person name="Shouche Y.S."/>
        </authorList>
    </citation>
    <scope>NUCLEOTIDE SEQUENCE [LARGE SCALE GENOMIC DNA]</scope>
    <source>
        <strain evidence="2 3">229E</strain>
    </source>
</reference>
<name>U4VDR8_9HYPH</name>
<comment type="caution">
    <text evidence="2">The sequence shown here is derived from an EMBL/GenBank/DDBJ whole genome shotgun (WGS) entry which is preliminary data.</text>
</comment>
<gene>
    <name evidence="2" type="ORF">Q644_24125</name>
</gene>
<protein>
    <submittedName>
        <fullName evidence="2">Uncharacterized protein</fullName>
    </submittedName>
</protein>
<dbReference type="Proteomes" id="UP000016842">
    <property type="component" value="Unassembled WGS sequence"/>
</dbReference>
<accession>U4VDR8</accession>
<keyword evidence="1" id="KW-0812">Transmembrane</keyword>
<evidence type="ECO:0000256" key="1">
    <source>
        <dbReference type="SAM" id="Phobius"/>
    </source>
</evidence>
<keyword evidence="1" id="KW-1133">Transmembrane helix</keyword>
<evidence type="ECO:0000313" key="3">
    <source>
        <dbReference type="Proteomes" id="UP000016842"/>
    </source>
</evidence>
<organism evidence="2 3">
    <name type="scientific">Brucella intermedia 229E</name>
    <dbReference type="NCBI Taxonomy" id="1337887"/>
    <lineage>
        <taxon>Bacteria</taxon>
        <taxon>Pseudomonadati</taxon>
        <taxon>Pseudomonadota</taxon>
        <taxon>Alphaproteobacteria</taxon>
        <taxon>Hyphomicrobiales</taxon>
        <taxon>Brucellaceae</taxon>
        <taxon>Brucella/Ochrobactrum group</taxon>
        <taxon>Brucella</taxon>
    </lineage>
</organism>
<keyword evidence="1" id="KW-0472">Membrane</keyword>
<sequence>MITITYPFWLMSAVGIFFLVYAVLTGIALSGQLLMTAKVFNAVAAVRARKRSKED</sequence>
<evidence type="ECO:0000313" key="2">
    <source>
        <dbReference type="EMBL" id="ERM00936.1"/>
    </source>
</evidence>